<comment type="caution">
    <text evidence="5">The sequence shown here is derived from an EMBL/GenBank/DDBJ whole genome shotgun (WGS) entry which is preliminary data.</text>
</comment>
<keyword evidence="3" id="KW-0046">Antibiotic resistance</keyword>
<dbReference type="GO" id="GO:0046677">
    <property type="term" value="P:response to antibiotic"/>
    <property type="evidence" value="ECO:0007669"/>
    <property type="project" value="UniProtKB-KW"/>
</dbReference>
<dbReference type="CDD" id="cd08349">
    <property type="entry name" value="BLMA_like"/>
    <property type="match status" value="1"/>
</dbReference>
<dbReference type="EMBL" id="FCNP01000019">
    <property type="protein sequence ID" value="CVI56099.1"/>
    <property type="molecule type" value="Genomic_DNA"/>
</dbReference>
<gene>
    <name evidence="5" type="ORF">AGR7A_Cc260020</name>
</gene>
<keyword evidence="6" id="KW-1185">Reference proteome</keyword>
<evidence type="ECO:0000256" key="2">
    <source>
        <dbReference type="ARBA" id="ARBA00021572"/>
    </source>
</evidence>
<dbReference type="Pfam" id="PF00903">
    <property type="entry name" value="Glyoxalase"/>
    <property type="match status" value="1"/>
</dbReference>
<name>A0A1S7TNC3_9HYPH</name>
<dbReference type="GO" id="GO:0016829">
    <property type="term" value="F:lyase activity"/>
    <property type="evidence" value="ECO:0007669"/>
    <property type="project" value="UniProtKB-KW"/>
</dbReference>
<dbReference type="InterPro" id="IPR000335">
    <property type="entry name" value="Bleomycin-R"/>
</dbReference>
<accession>A0A1S7TNC3</accession>
<comment type="similarity">
    <text evidence="1">Belongs to the bleomycin resistance protein family.</text>
</comment>
<dbReference type="SUPFAM" id="SSF54593">
    <property type="entry name" value="Glyoxalase/Bleomycin resistance protein/Dihydroxybiphenyl dioxygenase"/>
    <property type="match status" value="1"/>
</dbReference>
<sequence length="161" mass="18121">MAGPSSHPRACAAKETMTIIRNALVPELAVSDWQKSRAFYCDLIGFHVVYERPEEGFTYLALGDAQLMIDQIGATRTFVTDNAALEFPLGRGMNLQLAVPSLQPILSRLERSSIELVMPLEEKWYRRGTVEVGNRQFIVADPDGYLIRPFESLGERPFRFG</sequence>
<feature type="domain" description="VOC" evidence="4">
    <location>
        <begin position="21"/>
        <end position="152"/>
    </location>
</feature>
<evidence type="ECO:0000259" key="4">
    <source>
        <dbReference type="PROSITE" id="PS51819"/>
    </source>
</evidence>
<dbReference type="Proteomes" id="UP000192140">
    <property type="component" value="Unassembled WGS sequence"/>
</dbReference>
<dbReference type="Gene3D" id="3.10.180.10">
    <property type="entry name" value="2,3-Dihydroxybiphenyl 1,2-Dioxygenase, domain 1"/>
    <property type="match status" value="1"/>
</dbReference>
<evidence type="ECO:0000256" key="1">
    <source>
        <dbReference type="ARBA" id="ARBA00011051"/>
    </source>
</evidence>
<proteinExistence type="inferred from homology"/>
<dbReference type="InterPro" id="IPR004360">
    <property type="entry name" value="Glyas_Fos-R_dOase_dom"/>
</dbReference>
<dbReference type="InterPro" id="IPR029068">
    <property type="entry name" value="Glyas_Bleomycin-R_OHBP_Dase"/>
</dbReference>
<evidence type="ECO:0000256" key="3">
    <source>
        <dbReference type="ARBA" id="ARBA00023251"/>
    </source>
</evidence>
<reference evidence="5" key="1">
    <citation type="submission" date="2016-01" db="EMBL/GenBank/DDBJ databases">
        <authorList>
            <person name="Regsiter A."/>
            <person name="william w."/>
        </authorList>
    </citation>
    <scope>NUCLEOTIDE SEQUENCE</scope>
    <source>
        <strain evidence="5">NCPPB 1641</strain>
    </source>
</reference>
<evidence type="ECO:0000313" key="6">
    <source>
        <dbReference type="Proteomes" id="UP000192140"/>
    </source>
</evidence>
<dbReference type="AlphaFoldDB" id="A0A1S7TNC3"/>
<dbReference type="PROSITE" id="PS51819">
    <property type="entry name" value="VOC"/>
    <property type="match status" value="1"/>
</dbReference>
<dbReference type="InterPro" id="IPR037523">
    <property type="entry name" value="VOC_core"/>
</dbReference>
<protein>
    <recommendedName>
        <fullName evidence="2">Bleomycin resistance protein</fullName>
    </recommendedName>
</protein>
<organism evidence="5 6">
    <name type="scientific">Agrobacterium deltaense NCPPB 1641</name>
    <dbReference type="NCBI Taxonomy" id="1183425"/>
    <lineage>
        <taxon>Bacteria</taxon>
        <taxon>Pseudomonadati</taxon>
        <taxon>Pseudomonadota</taxon>
        <taxon>Alphaproteobacteria</taxon>
        <taxon>Hyphomicrobiales</taxon>
        <taxon>Rhizobiaceae</taxon>
        <taxon>Rhizobium/Agrobacterium group</taxon>
        <taxon>Agrobacterium</taxon>
    </lineage>
</organism>
<evidence type="ECO:0000313" key="5">
    <source>
        <dbReference type="EMBL" id="CVI56099.1"/>
    </source>
</evidence>